<dbReference type="InterPro" id="IPR051151">
    <property type="entry name" value="Group_II_Decarboxylase"/>
</dbReference>
<dbReference type="PANTHER" id="PTHR46101">
    <property type="match status" value="1"/>
</dbReference>
<dbReference type="Gene3D" id="3.40.640.10">
    <property type="entry name" value="Type I PLP-dependent aspartate aminotransferase-like (Major domain)"/>
    <property type="match status" value="1"/>
</dbReference>
<organism evidence="8 9">
    <name type="scientific">Nostoc parmelioides FACHB-3921</name>
    <dbReference type="NCBI Taxonomy" id="2692909"/>
    <lineage>
        <taxon>Bacteria</taxon>
        <taxon>Bacillati</taxon>
        <taxon>Cyanobacteriota</taxon>
        <taxon>Cyanophyceae</taxon>
        <taxon>Nostocales</taxon>
        <taxon>Nostocaceae</taxon>
        <taxon>Nostoc</taxon>
    </lineage>
</organism>
<dbReference type="Proteomes" id="UP000621307">
    <property type="component" value="Unassembled WGS sequence"/>
</dbReference>
<accession>A0ABR8BQP7</accession>
<protein>
    <submittedName>
        <fullName evidence="8">Histidine decarboxylase</fullName>
    </submittedName>
</protein>
<evidence type="ECO:0000256" key="7">
    <source>
        <dbReference type="SAM" id="MobiDB-lite"/>
    </source>
</evidence>
<keyword evidence="3" id="KW-0210">Decarboxylase</keyword>
<evidence type="ECO:0000256" key="4">
    <source>
        <dbReference type="ARBA" id="ARBA00022898"/>
    </source>
</evidence>
<dbReference type="InterPro" id="IPR015424">
    <property type="entry name" value="PyrdxlP-dep_Trfase"/>
</dbReference>
<evidence type="ECO:0000256" key="3">
    <source>
        <dbReference type="ARBA" id="ARBA00022793"/>
    </source>
</evidence>
<keyword evidence="9" id="KW-1185">Reference proteome</keyword>
<dbReference type="PROSITE" id="PS00392">
    <property type="entry name" value="DDC_GAD_HDC_YDC"/>
    <property type="match status" value="1"/>
</dbReference>
<evidence type="ECO:0000313" key="9">
    <source>
        <dbReference type="Proteomes" id="UP000621307"/>
    </source>
</evidence>
<evidence type="ECO:0000256" key="2">
    <source>
        <dbReference type="ARBA" id="ARBA00009533"/>
    </source>
</evidence>
<reference evidence="8 9" key="1">
    <citation type="journal article" date="2020" name="ISME J.">
        <title>Comparative genomics reveals insights into cyanobacterial evolution and habitat adaptation.</title>
        <authorList>
            <person name="Chen M.Y."/>
            <person name="Teng W.K."/>
            <person name="Zhao L."/>
            <person name="Hu C.X."/>
            <person name="Zhou Y.K."/>
            <person name="Han B.P."/>
            <person name="Song L.R."/>
            <person name="Shu W.S."/>
        </authorList>
    </citation>
    <scope>NUCLEOTIDE SEQUENCE [LARGE SCALE GENOMIC DNA]</scope>
    <source>
        <strain evidence="8 9">FACHB-3921</strain>
    </source>
</reference>
<keyword evidence="5 6" id="KW-0456">Lyase</keyword>
<gene>
    <name evidence="8" type="ORF">H6G14_28875</name>
</gene>
<evidence type="ECO:0000256" key="6">
    <source>
        <dbReference type="RuleBase" id="RU000382"/>
    </source>
</evidence>
<proteinExistence type="inferred from homology"/>
<dbReference type="InterPro" id="IPR002129">
    <property type="entry name" value="PyrdxlP-dep_de-COase"/>
</dbReference>
<dbReference type="PANTHER" id="PTHR46101:SF18">
    <property type="entry name" value="HISTIDINE DECARBOXYLASE"/>
    <property type="match status" value="1"/>
</dbReference>
<sequence>MSEVGVWQETVFDSDAAIVSPPTKDSCSTYPTVPGISYRNFALSSTGLTPEQQSIALSQLQNYQFVQKNHFLGYQVSQSFNYEEDLKQYLNYHINNVGDPFQSGNFTVNSKFMERAVLDYYASLWNARWPHDPNDTESYWGYVLTMGCTEGNLYGLWNGRDYLAGKFLLNDPTVEEEARITSLSGQPRSVPPRLIYQQAPVLEENPNAHTPVAFYSEDTHYSIIKAMRVMAMQNFYEIGTEKYPQENPLAPGQPWPKEVPSQGGNDGPGSIDIKALCKLVEFFAAKGYPIFVCFNYGTTFKGAYDDVEAAGKALLPIFKKYGLDDRKVYYDPEDPTKYDIRNGYWFHVDGALGAAYMPFIEMAYNMGKISQRGPNFDFRLPFVHSITMSGHKWIGAPLPCGIYMTKTKYQLRPPDDPEYIGSQDTTFAGSRNGFSAMLFWDYLAKNSYAVQVDKVLYTENIATYAYLQLKALEEKLGEDLWVAHTPLSLSIRFKRANDDIVFKYSLSGETLYVKGQKREYSHIFLMTHVTTALIDELIQDLSQPGAFSTQEEEQPEFETDIYVTHKPKKLIHVPHIGRGFK</sequence>
<comment type="similarity">
    <text evidence="2 6">Belongs to the group II decarboxylase family.</text>
</comment>
<evidence type="ECO:0000256" key="5">
    <source>
        <dbReference type="ARBA" id="ARBA00023239"/>
    </source>
</evidence>
<name>A0ABR8BQP7_9NOSO</name>
<keyword evidence="4 6" id="KW-0663">Pyridoxal phosphate</keyword>
<dbReference type="EMBL" id="JACJQL010000084">
    <property type="protein sequence ID" value="MBD2255235.1"/>
    <property type="molecule type" value="Genomic_DNA"/>
</dbReference>
<comment type="cofactor">
    <cofactor evidence="1 6">
        <name>pyridoxal 5'-phosphate</name>
        <dbReference type="ChEBI" id="CHEBI:597326"/>
    </cofactor>
</comment>
<feature type="region of interest" description="Disordered" evidence="7">
    <location>
        <begin position="245"/>
        <end position="266"/>
    </location>
</feature>
<dbReference type="InterPro" id="IPR015421">
    <property type="entry name" value="PyrdxlP-dep_Trfase_major"/>
</dbReference>
<comment type="caution">
    <text evidence="8">The sequence shown here is derived from an EMBL/GenBank/DDBJ whole genome shotgun (WGS) entry which is preliminary data.</text>
</comment>
<dbReference type="InterPro" id="IPR021115">
    <property type="entry name" value="Pyridoxal-P_BS"/>
</dbReference>
<evidence type="ECO:0000313" key="8">
    <source>
        <dbReference type="EMBL" id="MBD2255235.1"/>
    </source>
</evidence>
<evidence type="ECO:0000256" key="1">
    <source>
        <dbReference type="ARBA" id="ARBA00001933"/>
    </source>
</evidence>
<dbReference type="Pfam" id="PF00282">
    <property type="entry name" value="Pyridoxal_deC"/>
    <property type="match status" value="1"/>
</dbReference>
<dbReference type="SUPFAM" id="SSF53383">
    <property type="entry name" value="PLP-dependent transferases"/>
    <property type="match status" value="1"/>
</dbReference>